<evidence type="ECO:0000313" key="2">
    <source>
        <dbReference type="Proteomes" id="UP000254937"/>
    </source>
</evidence>
<sequence>MAVRWAGPEFQKYHVQPVLAGDSPGGTRDHVCAAEGGPLGGVNRYSVWLRVREEVTVATAPAIWRMILAGPWRAAQHDHWAWLLGQLSASH</sequence>
<protein>
    <submittedName>
        <fullName evidence="1">Uncharacterized protein</fullName>
    </submittedName>
</protein>
<dbReference type="EMBL" id="KZ851854">
    <property type="protein sequence ID" value="RDK42011.1"/>
    <property type="molecule type" value="Genomic_DNA"/>
</dbReference>
<accession>A0A370PII2</accession>
<keyword evidence="2" id="KW-1185">Reference proteome</keyword>
<organism evidence="1 2">
    <name type="scientific">Aspergillus phoenicis ATCC 13157</name>
    <dbReference type="NCBI Taxonomy" id="1353007"/>
    <lineage>
        <taxon>Eukaryota</taxon>
        <taxon>Fungi</taxon>
        <taxon>Dikarya</taxon>
        <taxon>Ascomycota</taxon>
        <taxon>Pezizomycotina</taxon>
        <taxon>Eurotiomycetes</taxon>
        <taxon>Eurotiomycetidae</taxon>
        <taxon>Eurotiales</taxon>
        <taxon>Aspergillaceae</taxon>
        <taxon>Aspergillus</taxon>
    </lineage>
</organism>
<name>A0A370PII2_ASPPH</name>
<reference evidence="1 2" key="1">
    <citation type="submission" date="2018-07" db="EMBL/GenBank/DDBJ databases">
        <title>Section-level genome sequencing of Aspergillus section Nigri to investigate inter- and intra-species variation.</title>
        <authorList>
            <consortium name="DOE Joint Genome Institute"/>
            <person name="Vesth T.C."/>
            <person name="Nybo J.L."/>
            <person name="Theobald S."/>
            <person name="Frisvad J.C."/>
            <person name="Larsen T.O."/>
            <person name="Nielsen K.F."/>
            <person name="Hoof J.B."/>
            <person name="Brandl J."/>
            <person name="Salamov A."/>
            <person name="Riley R."/>
            <person name="Gladden J.M."/>
            <person name="Phatale P."/>
            <person name="Nielsen M.T."/>
            <person name="Lyhne E.K."/>
            <person name="Kogle M.E."/>
            <person name="Strasser K."/>
            <person name="McDonnell E."/>
            <person name="Barry K."/>
            <person name="Clum A."/>
            <person name="Chen C."/>
            <person name="Nolan M."/>
            <person name="Sandor L."/>
            <person name="Kuo A."/>
            <person name="Lipzen A."/>
            <person name="Hainaut M."/>
            <person name="Drula E."/>
            <person name="Tsang A."/>
            <person name="Magnuson J.K."/>
            <person name="Henrissat B."/>
            <person name="Wiebenga A."/>
            <person name="Simmons B.A."/>
            <person name="Makela M.R."/>
            <person name="De vries R.P."/>
            <person name="Grigoriev I.V."/>
            <person name="Mortensen U.H."/>
            <person name="Baker S.E."/>
            <person name="Andersen M.R."/>
        </authorList>
    </citation>
    <scope>NUCLEOTIDE SEQUENCE [LARGE SCALE GENOMIC DNA]</scope>
    <source>
        <strain evidence="1 2">ATCC 13157</strain>
    </source>
</reference>
<proteinExistence type="predicted"/>
<dbReference type="AlphaFoldDB" id="A0A370PII2"/>
<evidence type="ECO:0000313" key="1">
    <source>
        <dbReference type="EMBL" id="RDK42011.1"/>
    </source>
</evidence>
<gene>
    <name evidence="1" type="ORF">M752DRAFT_23377</name>
</gene>
<dbReference type="Proteomes" id="UP000254937">
    <property type="component" value="Unassembled WGS sequence"/>
</dbReference>